<evidence type="ECO:0000313" key="3">
    <source>
        <dbReference type="EMBL" id="MBZ5711772.1"/>
    </source>
</evidence>
<evidence type="ECO:0000259" key="2">
    <source>
        <dbReference type="Pfam" id="PF13473"/>
    </source>
</evidence>
<dbReference type="RefSeq" id="WP_224193533.1">
    <property type="nucleotide sequence ID" value="NZ_JAIRAU010000027.1"/>
</dbReference>
<keyword evidence="4" id="KW-1185">Reference proteome</keyword>
<evidence type="ECO:0000313" key="4">
    <source>
        <dbReference type="Proteomes" id="UP001139031"/>
    </source>
</evidence>
<proteinExistence type="predicted"/>
<feature type="chain" id="PRO_5046348004" evidence="1">
    <location>
        <begin position="19"/>
        <end position="125"/>
    </location>
</feature>
<dbReference type="InterPro" id="IPR008972">
    <property type="entry name" value="Cupredoxin"/>
</dbReference>
<evidence type="ECO:0000256" key="1">
    <source>
        <dbReference type="SAM" id="SignalP"/>
    </source>
</evidence>
<reference evidence="3" key="1">
    <citation type="submission" date="2021-08" db="EMBL/GenBank/DDBJ databases">
        <authorList>
            <person name="Stevens D.C."/>
        </authorList>
    </citation>
    <scope>NUCLEOTIDE SEQUENCE</scope>
    <source>
        <strain evidence="3">DSM 53165</strain>
    </source>
</reference>
<organism evidence="3 4">
    <name type="scientific">Nannocystis pusilla</name>
    <dbReference type="NCBI Taxonomy" id="889268"/>
    <lineage>
        <taxon>Bacteria</taxon>
        <taxon>Pseudomonadati</taxon>
        <taxon>Myxococcota</taxon>
        <taxon>Polyangia</taxon>
        <taxon>Nannocystales</taxon>
        <taxon>Nannocystaceae</taxon>
        <taxon>Nannocystis</taxon>
    </lineage>
</organism>
<dbReference type="SUPFAM" id="SSF49503">
    <property type="entry name" value="Cupredoxins"/>
    <property type="match status" value="1"/>
</dbReference>
<keyword evidence="1" id="KW-0732">Signal</keyword>
<dbReference type="Gene3D" id="2.60.40.420">
    <property type="entry name" value="Cupredoxins - blue copper proteins"/>
    <property type="match status" value="1"/>
</dbReference>
<protein>
    <submittedName>
        <fullName evidence="3">Cupredoxin domain-containing protein</fullName>
    </submittedName>
</protein>
<dbReference type="InterPro" id="IPR028096">
    <property type="entry name" value="EfeO_Cupredoxin"/>
</dbReference>
<gene>
    <name evidence="3" type="ORF">K7C98_21225</name>
</gene>
<feature type="signal peptide" evidence="1">
    <location>
        <begin position="1"/>
        <end position="18"/>
    </location>
</feature>
<comment type="caution">
    <text evidence="3">The sequence shown here is derived from an EMBL/GenBank/DDBJ whole genome shotgun (WGS) entry which is preliminary data.</text>
</comment>
<dbReference type="Pfam" id="PF13473">
    <property type="entry name" value="Cupredoxin_1"/>
    <property type="match status" value="1"/>
</dbReference>
<accession>A0ABS7TU57</accession>
<dbReference type="EMBL" id="JAIRAU010000027">
    <property type="protein sequence ID" value="MBZ5711772.1"/>
    <property type="molecule type" value="Genomic_DNA"/>
</dbReference>
<dbReference type="Proteomes" id="UP001139031">
    <property type="component" value="Unassembled WGS sequence"/>
</dbReference>
<sequence>MPNVILRVVLSTCVTAVAGVLPAAAEAAKVERAPAVREIEVVVDGSYRPDRITVAEGERVRLNFVRRDRSPCTREVVFAALGIRRELPTDQPVTIELPALTAGVYEFNCGMNMTRGVLEVVARKP</sequence>
<feature type="domain" description="EfeO-type cupredoxin-like" evidence="2">
    <location>
        <begin position="28"/>
        <end position="118"/>
    </location>
</feature>
<name>A0ABS7TU57_9BACT</name>